<keyword evidence="2" id="KW-1185">Reference proteome</keyword>
<dbReference type="Proteomes" id="UP001328733">
    <property type="component" value="Unassembled WGS sequence"/>
</dbReference>
<accession>A0AAW9QS21</accession>
<dbReference type="RefSeq" id="WP_332863897.1">
    <property type="nucleotide sequence ID" value="NZ_JBAFSM010000006.1"/>
</dbReference>
<evidence type="ECO:0000313" key="2">
    <source>
        <dbReference type="Proteomes" id="UP001328733"/>
    </source>
</evidence>
<comment type="caution">
    <text evidence="1">The sequence shown here is derived from an EMBL/GenBank/DDBJ whole genome shotgun (WGS) entry which is preliminary data.</text>
</comment>
<gene>
    <name evidence="1" type="ORF">V0288_04860</name>
</gene>
<protein>
    <submittedName>
        <fullName evidence="1">Uncharacterized protein</fullName>
    </submittedName>
</protein>
<sequence length="287" mass="32363">MTIAIEAPIATRSSEVEIAACPTFFTPFQMHTREILQVGLNGWARWLRDHLISVQGLVEKYQTSMVVAMARAHYTDKFTFHDSDTIKIVTTATCIKGGVLLEMPSIFFAGDREVARVKIALRPVTITDTVSLGAKPSRLPEEVYHLFKPGEISRTIDRPVQTLLKQIEESGEGESIAEHRYSFTLHRHAMDFADQWAFMEASAYVGASRETLVLAKMSGDSRLKAGLSHPLQQFDIELHRPYFLFDEGVVDTKAYFWNGQLVFIHRLLGYGTGTEEVHATAIERMEI</sequence>
<evidence type="ECO:0000313" key="1">
    <source>
        <dbReference type="EMBL" id="MEG3436441.1"/>
    </source>
</evidence>
<name>A0AAW9QS21_9CHRO</name>
<organism evidence="1 2">
    <name type="scientific">Pannus brasiliensis CCIBt3594</name>
    <dbReference type="NCBI Taxonomy" id="1427578"/>
    <lineage>
        <taxon>Bacteria</taxon>
        <taxon>Bacillati</taxon>
        <taxon>Cyanobacteriota</taxon>
        <taxon>Cyanophyceae</taxon>
        <taxon>Oscillatoriophycideae</taxon>
        <taxon>Chroococcales</taxon>
        <taxon>Microcystaceae</taxon>
        <taxon>Pannus</taxon>
    </lineage>
</organism>
<proteinExistence type="predicted"/>
<reference evidence="1 2" key="1">
    <citation type="submission" date="2024-01" db="EMBL/GenBank/DDBJ databases">
        <title>Genomic insights into the taxonomy and metabolism of the cyanobacterium Pannus brasiliensis CCIBt3594.</title>
        <authorList>
            <person name="Machado M."/>
            <person name="Botero N.B."/>
            <person name="Andreote A.P.D."/>
            <person name="Feitosa A.M.T."/>
            <person name="Popin R."/>
            <person name="Sivonen K."/>
            <person name="Fiore M.F."/>
        </authorList>
    </citation>
    <scope>NUCLEOTIDE SEQUENCE [LARGE SCALE GENOMIC DNA]</scope>
    <source>
        <strain evidence="1 2">CCIBt3594</strain>
    </source>
</reference>
<dbReference type="AlphaFoldDB" id="A0AAW9QS21"/>
<dbReference type="EMBL" id="JBAFSM010000006">
    <property type="protein sequence ID" value="MEG3436441.1"/>
    <property type="molecule type" value="Genomic_DNA"/>
</dbReference>